<gene>
    <name evidence="1" type="ORF">F5147DRAFT_659238</name>
</gene>
<dbReference type="Proteomes" id="UP000823399">
    <property type="component" value="Unassembled WGS sequence"/>
</dbReference>
<accession>A0A9P7ES95</accession>
<dbReference type="EMBL" id="JABBWM010000147">
    <property type="protein sequence ID" value="KAG2086318.1"/>
    <property type="molecule type" value="Genomic_DNA"/>
</dbReference>
<reference evidence="1" key="1">
    <citation type="journal article" date="2020" name="New Phytol.">
        <title>Comparative genomics reveals dynamic genome evolution in host specialist ectomycorrhizal fungi.</title>
        <authorList>
            <person name="Lofgren L.A."/>
            <person name="Nguyen N.H."/>
            <person name="Vilgalys R."/>
            <person name="Ruytinx J."/>
            <person name="Liao H.L."/>
            <person name="Branco S."/>
            <person name="Kuo A."/>
            <person name="LaButti K."/>
            <person name="Lipzen A."/>
            <person name="Andreopoulos W."/>
            <person name="Pangilinan J."/>
            <person name="Riley R."/>
            <person name="Hundley H."/>
            <person name="Na H."/>
            <person name="Barry K."/>
            <person name="Grigoriev I.V."/>
            <person name="Stajich J.E."/>
            <person name="Kennedy P.G."/>
        </authorList>
    </citation>
    <scope>NUCLEOTIDE SEQUENCE</scope>
    <source>
        <strain evidence="1">FC423</strain>
    </source>
</reference>
<comment type="caution">
    <text evidence="1">The sequence shown here is derived from an EMBL/GenBank/DDBJ whole genome shotgun (WGS) entry which is preliminary data.</text>
</comment>
<dbReference type="GeneID" id="64696825"/>
<protein>
    <submittedName>
        <fullName evidence="1">Uncharacterized protein</fullName>
    </submittedName>
</protein>
<proteinExistence type="predicted"/>
<name>A0A9P7ES95_9AGAM</name>
<dbReference type="OrthoDB" id="2675723at2759"/>
<dbReference type="RefSeq" id="XP_041284881.1">
    <property type="nucleotide sequence ID" value="XM_041434566.1"/>
</dbReference>
<evidence type="ECO:0000313" key="1">
    <source>
        <dbReference type="EMBL" id="KAG2086318.1"/>
    </source>
</evidence>
<organism evidence="1 2">
    <name type="scientific">Suillus discolor</name>
    <dbReference type="NCBI Taxonomy" id="1912936"/>
    <lineage>
        <taxon>Eukaryota</taxon>
        <taxon>Fungi</taxon>
        <taxon>Dikarya</taxon>
        <taxon>Basidiomycota</taxon>
        <taxon>Agaricomycotina</taxon>
        <taxon>Agaricomycetes</taxon>
        <taxon>Agaricomycetidae</taxon>
        <taxon>Boletales</taxon>
        <taxon>Suillineae</taxon>
        <taxon>Suillaceae</taxon>
        <taxon>Suillus</taxon>
    </lineage>
</organism>
<dbReference type="AlphaFoldDB" id="A0A9P7ES95"/>
<keyword evidence="2" id="KW-1185">Reference proteome</keyword>
<sequence length="243" mass="27275">MARQRRRESKMNCSSSRRGAATWLAEGISIEEAQVTLQIDVRKLGRHPTELQLLEIVHRRERLQGDIDCWEAMGLRFLGDGIGEGDVQPLEQELLVLEEDSDEDIADEFGLFEPEKIFISMSSNLGVEKCTDIGAADLIQQELTLRQGQANDALHNIQVHLADKAVIFCTTVRAAKSQATSTRAWAQVHSVDRICCIQLSKLGADNTLLERYCPLAKEHLKRTEKQHLGMVLVYGRGKGLQQQ</sequence>
<evidence type="ECO:0000313" key="2">
    <source>
        <dbReference type="Proteomes" id="UP000823399"/>
    </source>
</evidence>